<dbReference type="EMBL" id="LS398110">
    <property type="protein sequence ID" value="SPP93011.1"/>
    <property type="molecule type" value="Genomic_DNA"/>
</dbReference>
<dbReference type="KEGG" id="bvz:BRAD3257_1902"/>
<name>A0A2U3PV21_9BRAD</name>
<dbReference type="Proteomes" id="UP000246085">
    <property type="component" value="Chromosome BRAD3257"/>
</dbReference>
<protein>
    <submittedName>
        <fullName evidence="1">Uncharacterized protein</fullName>
    </submittedName>
</protein>
<organism evidence="1 2">
    <name type="scientific">Bradyrhizobium vignae</name>
    <dbReference type="NCBI Taxonomy" id="1549949"/>
    <lineage>
        <taxon>Bacteria</taxon>
        <taxon>Pseudomonadati</taxon>
        <taxon>Pseudomonadota</taxon>
        <taxon>Alphaproteobacteria</taxon>
        <taxon>Hyphomicrobiales</taxon>
        <taxon>Nitrobacteraceae</taxon>
        <taxon>Bradyrhizobium</taxon>
    </lineage>
</organism>
<proteinExistence type="predicted"/>
<accession>A0A2U3PV21</accession>
<evidence type="ECO:0000313" key="1">
    <source>
        <dbReference type="EMBL" id="SPP93011.1"/>
    </source>
</evidence>
<reference evidence="1 2" key="1">
    <citation type="submission" date="2018-03" db="EMBL/GenBank/DDBJ databases">
        <authorList>
            <person name="Gully D."/>
        </authorList>
    </citation>
    <scope>NUCLEOTIDE SEQUENCE [LARGE SCALE GENOMIC DNA]</scope>
    <source>
        <strain evidence="1">ORS3257</strain>
    </source>
</reference>
<gene>
    <name evidence="1" type="ORF">BRAD3257_1902</name>
</gene>
<sequence>MVRIPGLTRSARRRRFDCSAFVGNQATPPPGEFVLARFSVSPFSKNHLSHARFRRDTVYIRTLTF</sequence>
<evidence type="ECO:0000313" key="2">
    <source>
        <dbReference type="Proteomes" id="UP000246085"/>
    </source>
</evidence>
<dbReference type="AlphaFoldDB" id="A0A2U3PV21"/>